<comment type="caution">
    <text evidence="17">The sequence shown here is derived from an EMBL/GenBank/DDBJ whole genome shotgun (WGS) entry which is preliminary data.</text>
</comment>
<feature type="region of interest" description="Disordered" evidence="15">
    <location>
        <begin position="379"/>
        <end position="406"/>
    </location>
</feature>
<reference evidence="17" key="1">
    <citation type="submission" date="2016-03" db="EMBL/GenBank/DDBJ databases">
        <title>Mechanisms controlling the formation of the plant cell surface in tip-growing cells are functionally conserved among land plants.</title>
        <authorList>
            <person name="Honkanen S."/>
            <person name="Jones V.A."/>
            <person name="Morieri G."/>
            <person name="Champion C."/>
            <person name="Hetherington A.J."/>
            <person name="Kelly S."/>
            <person name="Saint-Marcoux D."/>
            <person name="Proust H."/>
            <person name="Prescott H."/>
            <person name="Dolan L."/>
        </authorList>
    </citation>
    <scope>NUCLEOTIDE SEQUENCE [LARGE SCALE GENOMIC DNA]</scope>
    <source>
        <tissue evidence="17">Whole gametophyte</tissue>
    </source>
</reference>
<evidence type="ECO:0000256" key="7">
    <source>
        <dbReference type="ARBA" id="ARBA00023004"/>
    </source>
</evidence>
<feature type="binding site" description="axial binding residue" evidence="11">
    <location>
        <position position="192"/>
    </location>
    <ligand>
        <name>heme b</name>
        <dbReference type="ChEBI" id="CHEBI:60344"/>
    </ligand>
    <ligandPart>
        <name>Fe</name>
        <dbReference type="ChEBI" id="CHEBI:18248"/>
    </ligandPart>
</feature>
<feature type="binding site" evidence="11">
    <location>
        <position position="66"/>
    </location>
    <ligand>
        <name>Ca(2+)</name>
        <dbReference type="ChEBI" id="CHEBI:29108"/>
        <label>1</label>
    </ligand>
</feature>
<dbReference type="FunFam" id="1.10.420.10:FF:000001">
    <property type="entry name" value="Peroxidase"/>
    <property type="match status" value="1"/>
</dbReference>
<dbReference type="AlphaFoldDB" id="A0A176VW43"/>
<feature type="region of interest" description="Disordered" evidence="15">
    <location>
        <begin position="333"/>
        <end position="367"/>
    </location>
</feature>
<feature type="disulfide bond" evidence="13">
    <location>
        <begin position="34"/>
        <end position="114"/>
    </location>
</feature>
<feature type="disulfide bond" evidence="13">
    <location>
        <begin position="67"/>
        <end position="72"/>
    </location>
</feature>
<evidence type="ECO:0000256" key="13">
    <source>
        <dbReference type="PIRSR" id="PIRSR600823-5"/>
    </source>
</evidence>
<comment type="similarity">
    <text evidence="14">Belongs to the peroxidase family. Classical plant (class III) peroxidase subfamily.</text>
</comment>
<keyword evidence="5 11" id="KW-0479">Metal-binding</keyword>
<keyword evidence="7 11" id="KW-0408">Iron</keyword>
<dbReference type="Gene3D" id="1.10.520.10">
    <property type="match status" value="1"/>
</dbReference>
<keyword evidence="3 14" id="KW-0575">Peroxidase</keyword>
<keyword evidence="8 13" id="KW-1015">Disulfide bond</keyword>
<feature type="site" description="Transition state stabilizer" evidence="12">
    <location>
        <position position="61"/>
    </location>
</feature>
<dbReference type="PRINTS" id="PR00461">
    <property type="entry name" value="PLPEROXIDASE"/>
</dbReference>
<protein>
    <recommendedName>
        <fullName evidence="14">Peroxidase</fullName>
        <ecNumber evidence="14">1.11.1.7</ecNumber>
    </recommendedName>
</protein>
<comment type="cofactor">
    <cofactor evidence="11 14">
        <name>heme b</name>
        <dbReference type="ChEBI" id="CHEBI:60344"/>
    </cofactor>
    <text evidence="11 14">Binds 1 heme b (iron(II)-protoporphyrin IX) group per subunit.</text>
</comment>
<feature type="binding site" evidence="10">
    <location>
        <position position="162"/>
    </location>
    <ligand>
        <name>substrate</name>
    </ligand>
</feature>
<name>A0A176VW43_MARPO</name>
<dbReference type="PROSITE" id="PS50873">
    <property type="entry name" value="PEROXIDASE_4"/>
    <property type="match status" value="1"/>
</dbReference>
<feature type="disulfide bond" evidence="13">
    <location>
        <begin position="199"/>
        <end position="232"/>
    </location>
</feature>
<comment type="cofactor">
    <cofactor evidence="11 14">
        <name>Ca(2+)</name>
        <dbReference type="ChEBI" id="CHEBI:29108"/>
    </cofactor>
    <text evidence="11 14">Binds 2 calcium ions per subunit.</text>
</comment>
<dbReference type="PRINTS" id="PR00458">
    <property type="entry name" value="PEROXIDASE"/>
</dbReference>
<dbReference type="EC" id="1.11.1.7" evidence="14"/>
<keyword evidence="4 14" id="KW-0349">Heme</keyword>
<dbReference type="InterPro" id="IPR002016">
    <property type="entry name" value="Haem_peroxidase"/>
</dbReference>
<evidence type="ECO:0000313" key="18">
    <source>
        <dbReference type="Proteomes" id="UP000077202"/>
    </source>
</evidence>
<comment type="catalytic activity">
    <reaction evidence="1 14">
        <text>2 a phenolic donor + H2O2 = 2 a phenolic radical donor + 2 H2O</text>
        <dbReference type="Rhea" id="RHEA:56136"/>
        <dbReference type="ChEBI" id="CHEBI:15377"/>
        <dbReference type="ChEBI" id="CHEBI:16240"/>
        <dbReference type="ChEBI" id="CHEBI:139520"/>
        <dbReference type="ChEBI" id="CHEBI:139521"/>
        <dbReference type="EC" id="1.11.1.7"/>
    </reaction>
</comment>
<feature type="domain" description="Plant heme peroxidase family profile" evidence="16">
    <location>
        <begin position="24"/>
        <end position="326"/>
    </location>
</feature>
<keyword evidence="18" id="KW-1185">Reference proteome</keyword>
<dbReference type="CDD" id="cd00693">
    <property type="entry name" value="secretory_peroxidase"/>
    <property type="match status" value="1"/>
</dbReference>
<keyword evidence="6 14" id="KW-0560">Oxidoreductase</keyword>
<evidence type="ECO:0000256" key="2">
    <source>
        <dbReference type="ARBA" id="ARBA00006873"/>
    </source>
</evidence>
<dbReference type="GO" id="GO:0140825">
    <property type="term" value="F:lactoperoxidase activity"/>
    <property type="evidence" value="ECO:0007669"/>
    <property type="project" value="UniProtKB-EC"/>
</dbReference>
<feature type="binding site" evidence="11">
    <location>
        <position position="75"/>
    </location>
    <ligand>
        <name>Ca(2+)</name>
        <dbReference type="ChEBI" id="CHEBI:29108"/>
        <label>1</label>
    </ligand>
</feature>
<accession>A0A176VW43</accession>
<dbReference type="GO" id="GO:0006979">
    <property type="term" value="P:response to oxidative stress"/>
    <property type="evidence" value="ECO:0007669"/>
    <property type="project" value="UniProtKB-UniRule"/>
</dbReference>
<proteinExistence type="inferred from homology"/>
<feature type="binding site" evidence="11">
    <location>
        <position position="69"/>
    </location>
    <ligand>
        <name>Ca(2+)</name>
        <dbReference type="ChEBI" id="CHEBI:29108"/>
        <label>1</label>
    </ligand>
</feature>
<feature type="active site" description="Proton acceptor" evidence="9">
    <location>
        <position position="65"/>
    </location>
</feature>
<keyword evidence="14" id="KW-0964">Secreted</keyword>
<keyword evidence="11 14" id="KW-0106">Calcium</keyword>
<dbReference type="InterPro" id="IPR033905">
    <property type="entry name" value="Secretory_peroxidase"/>
</dbReference>
<comment type="function">
    <text evidence="14">Removal of H(2)O(2), oxidation of toxic reductants, biosynthesis and degradation of lignin, suberization, auxin catabolism, response to environmental stresses such as wounding, pathogen attack and oxidative stress.</text>
</comment>
<evidence type="ECO:0000256" key="10">
    <source>
        <dbReference type="PIRSR" id="PIRSR600823-2"/>
    </source>
</evidence>
<dbReference type="PROSITE" id="PS00435">
    <property type="entry name" value="PEROXIDASE_1"/>
    <property type="match status" value="1"/>
</dbReference>
<evidence type="ECO:0000256" key="1">
    <source>
        <dbReference type="ARBA" id="ARBA00000189"/>
    </source>
</evidence>
<dbReference type="Proteomes" id="UP000077202">
    <property type="component" value="Unassembled WGS sequence"/>
</dbReference>
<dbReference type="GO" id="GO:0042744">
    <property type="term" value="P:hydrogen peroxide catabolic process"/>
    <property type="evidence" value="ECO:0007669"/>
    <property type="project" value="UniProtKB-KW"/>
</dbReference>
<keyword evidence="14" id="KW-0732">Signal</keyword>
<feature type="binding site" evidence="11">
    <location>
        <position position="73"/>
    </location>
    <ligand>
        <name>Ca(2+)</name>
        <dbReference type="ChEBI" id="CHEBI:29108"/>
        <label>1</label>
    </ligand>
</feature>
<evidence type="ECO:0000256" key="4">
    <source>
        <dbReference type="ARBA" id="ARBA00022617"/>
    </source>
</evidence>
<evidence type="ECO:0000259" key="16">
    <source>
        <dbReference type="PROSITE" id="PS50873"/>
    </source>
</evidence>
<feature type="compositionally biased region" description="Low complexity" evidence="15">
    <location>
        <begin position="386"/>
        <end position="396"/>
    </location>
</feature>
<dbReference type="PANTHER" id="PTHR31517">
    <property type="match status" value="1"/>
</dbReference>
<evidence type="ECO:0000256" key="9">
    <source>
        <dbReference type="PIRSR" id="PIRSR600823-1"/>
    </source>
</evidence>
<evidence type="ECO:0000256" key="11">
    <source>
        <dbReference type="PIRSR" id="PIRSR600823-3"/>
    </source>
</evidence>
<evidence type="ECO:0000256" key="14">
    <source>
        <dbReference type="RuleBase" id="RU362060"/>
    </source>
</evidence>
<dbReference type="GO" id="GO:0005576">
    <property type="term" value="C:extracellular region"/>
    <property type="evidence" value="ECO:0007669"/>
    <property type="project" value="UniProtKB-SubCell"/>
</dbReference>
<evidence type="ECO:0000256" key="12">
    <source>
        <dbReference type="PIRSR" id="PIRSR600823-4"/>
    </source>
</evidence>
<sequence length="406" mass="41913">MKGRELVILWTLVGTLFFGSLDAQLQAGFYAASCPNADSIVRATVIAGMQASQIVGPSVLRLFAHDCFVNGCDASIMLVDPVGNVEKNAGDNQSLQQLAFDTINQAKLALEQACPGIVSCADIIAMAAEVVVNQMRGPSWSVLQGRRDGLTSQATGVAGHLPGAHMDLPALQAVFGNIGLGVQDIVALSGAHSVGFSHCIEFTDRLYSFNGVPGATDPSLSPGYATTLQGICPNGNFNPTTLQPLDPVTAAQFDNVYFQRLQIGQGLLFSDQILFVDNTTTGLVTTYANNEAQFFNDFVNSMIAMGNAGVLTGSQGEVRLNCSVVNAVVSSPPAPVVPPPTTTPTPVPVPPTVPTPAAPGPAAPVPPVVDLTPPAPVVIPTPTVPTGPTVAPQPFVSSPPPPAGTS</sequence>
<feature type="chain" id="PRO_5007948712" description="Peroxidase" evidence="14">
    <location>
        <begin position="24"/>
        <end position="406"/>
    </location>
</feature>
<evidence type="ECO:0000256" key="5">
    <source>
        <dbReference type="ARBA" id="ARBA00022723"/>
    </source>
</evidence>
<feature type="binding site" evidence="11">
    <location>
        <position position="246"/>
    </location>
    <ligand>
        <name>Ca(2+)</name>
        <dbReference type="ChEBI" id="CHEBI:29108"/>
        <label>2</label>
    </ligand>
</feature>
<evidence type="ECO:0000256" key="3">
    <source>
        <dbReference type="ARBA" id="ARBA00022559"/>
    </source>
</evidence>
<organism evidence="17 18">
    <name type="scientific">Marchantia polymorpha subsp. ruderalis</name>
    <dbReference type="NCBI Taxonomy" id="1480154"/>
    <lineage>
        <taxon>Eukaryota</taxon>
        <taxon>Viridiplantae</taxon>
        <taxon>Streptophyta</taxon>
        <taxon>Embryophyta</taxon>
        <taxon>Marchantiophyta</taxon>
        <taxon>Marchantiopsida</taxon>
        <taxon>Marchantiidae</taxon>
        <taxon>Marchantiales</taxon>
        <taxon>Marchantiaceae</taxon>
        <taxon>Marchantia</taxon>
    </lineage>
</organism>
<feature type="disulfide bond" evidence="13">
    <location>
        <begin position="120"/>
        <end position="322"/>
    </location>
</feature>
<dbReference type="PANTHER" id="PTHR31517:SF51">
    <property type="entry name" value="PEROXIDASE 55"/>
    <property type="match status" value="1"/>
</dbReference>
<evidence type="ECO:0000256" key="6">
    <source>
        <dbReference type="ARBA" id="ARBA00023002"/>
    </source>
</evidence>
<feature type="binding site" evidence="11">
    <location>
        <position position="71"/>
    </location>
    <ligand>
        <name>Ca(2+)</name>
        <dbReference type="ChEBI" id="CHEBI:29108"/>
        <label>1</label>
    </ligand>
</feature>
<evidence type="ECO:0000256" key="8">
    <source>
        <dbReference type="ARBA" id="ARBA00023157"/>
    </source>
</evidence>
<dbReference type="SUPFAM" id="SSF48113">
    <property type="entry name" value="Heme-dependent peroxidases"/>
    <property type="match status" value="1"/>
</dbReference>
<dbReference type="Gene3D" id="1.10.420.10">
    <property type="entry name" value="Peroxidase, domain 2"/>
    <property type="match status" value="1"/>
</dbReference>
<dbReference type="GO" id="GO:0046872">
    <property type="term" value="F:metal ion binding"/>
    <property type="evidence" value="ECO:0007669"/>
    <property type="project" value="UniProtKB-UniRule"/>
</dbReference>
<evidence type="ECO:0000256" key="15">
    <source>
        <dbReference type="SAM" id="MobiDB-lite"/>
    </source>
</evidence>
<gene>
    <name evidence="17" type="ORF">AXG93_2752s1100</name>
</gene>
<evidence type="ECO:0000313" key="17">
    <source>
        <dbReference type="EMBL" id="OAE24096.1"/>
    </source>
</evidence>
<comment type="subcellular location">
    <subcellularLocation>
        <location evidence="14">Secreted</location>
    </subcellularLocation>
</comment>
<dbReference type="GO" id="GO:0020037">
    <property type="term" value="F:heme binding"/>
    <property type="evidence" value="ECO:0007669"/>
    <property type="project" value="UniProtKB-UniRule"/>
</dbReference>
<dbReference type="InterPro" id="IPR010255">
    <property type="entry name" value="Haem_peroxidase_sf"/>
</dbReference>
<comment type="similarity">
    <text evidence="2">Belongs to the peroxidase family. Ascorbate peroxidase subfamily.</text>
</comment>
<feature type="compositionally biased region" description="Pro residues" evidence="15">
    <location>
        <begin position="397"/>
        <end position="406"/>
    </location>
</feature>
<feature type="signal peptide" evidence="14">
    <location>
        <begin position="1"/>
        <end position="23"/>
    </location>
</feature>
<dbReference type="InterPro" id="IPR019793">
    <property type="entry name" value="Peroxidases_heam-ligand_BS"/>
</dbReference>
<keyword evidence="14" id="KW-0376">Hydrogen peroxide</keyword>
<dbReference type="EMBL" id="LVLJ01002675">
    <property type="protein sequence ID" value="OAE24096.1"/>
    <property type="molecule type" value="Genomic_DNA"/>
</dbReference>
<feature type="binding site" evidence="11">
    <location>
        <position position="249"/>
    </location>
    <ligand>
        <name>Ca(2+)</name>
        <dbReference type="ChEBI" id="CHEBI:29108"/>
        <label>2</label>
    </ligand>
</feature>
<dbReference type="Pfam" id="PF00141">
    <property type="entry name" value="peroxidase"/>
    <property type="match status" value="1"/>
</dbReference>
<dbReference type="InterPro" id="IPR000823">
    <property type="entry name" value="Peroxidase_pln"/>
</dbReference>
<feature type="binding site" evidence="11">
    <location>
        <position position="254"/>
    </location>
    <ligand>
        <name>Ca(2+)</name>
        <dbReference type="ChEBI" id="CHEBI:29108"/>
        <label>2</label>
    </ligand>
</feature>
<feature type="binding site" evidence="11">
    <location>
        <position position="86"/>
    </location>
    <ligand>
        <name>Ca(2+)</name>
        <dbReference type="ChEBI" id="CHEBI:29108"/>
        <label>1</label>
    </ligand>
</feature>